<accession>A0A3P5Y188</accession>
<proteinExistence type="predicted"/>
<dbReference type="AlphaFoldDB" id="A0A3P5Y188"/>
<dbReference type="EMBL" id="LR031568">
    <property type="protein sequence ID" value="VDC60936.1"/>
    <property type="molecule type" value="Genomic_DNA"/>
</dbReference>
<feature type="chain" id="PRO_5018292524" evidence="1">
    <location>
        <begin position="28"/>
        <end position="70"/>
    </location>
</feature>
<name>A0A3P5Y188_BRACM</name>
<gene>
    <name evidence="2" type="ORF">BRAA09T38547Z</name>
</gene>
<keyword evidence="1" id="KW-0732">Signal</keyword>
<sequence>MRHHQSRIKQKKISRILLNLLLELVSTDVLKMQPITLKTEHLQTSAIDFSETNEVEVSRLLAHFQIGMRG</sequence>
<feature type="signal peptide" evidence="1">
    <location>
        <begin position="1"/>
        <end position="27"/>
    </location>
</feature>
<reference evidence="2" key="1">
    <citation type="submission" date="2018-11" db="EMBL/GenBank/DDBJ databases">
        <authorList>
            <consortium name="Genoscope - CEA"/>
            <person name="William W."/>
        </authorList>
    </citation>
    <scope>NUCLEOTIDE SEQUENCE</scope>
</reference>
<evidence type="ECO:0000313" key="2">
    <source>
        <dbReference type="EMBL" id="VDC60936.1"/>
    </source>
</evidence>
<protein>
    <submittedName>
        <fullName evidence="2">Uncharacterized protein</fullName>
    </submittedName>
</protein>
<organism evidence="2">
    <name type="scientific">Brassica campestris</name>
    <name type="common">Field mustard</name>
    <dbReference type="NCBI Taxonomy" id="3711"/>
    <lineage>
        <taxon>Eukaryota</taxon>
        <taxon>Viridiplantae</taxon>
        <taxon>Streptophyta</taxon>
        <taxon>Embryophyta</taxon>
        <taxon>Tracheophyta</taxon>
        <taxon>Spermatophyta</taxon>
        <taxon>Magnoliopsida</taxon>
        <taxon>eudicotyledons</taxon>
        <taxon>Gunneridae</taxon>
        <taxon>Pentapetalae</taxon>
        <taxon>rosids</taxon>
        <taxon>malvids</taxon>
        <taxon>Brassicales</taxon>
        <taxon>Brassicaceae</taxon>
        <taxon>Brassiceae</taxon>
        <taxon>Brassica</taxon>
    </lineage>
</organism>
<evidence type="ECO:0000256" key="1">
    <source>
        <dbReference type="SAM" id="SignalP"/>
    </source>
</evidence>